<sequence length="393" mass="44483">MPIPIPTRTTFDLFPTLYREQIDAARTSSWYDTFEDLTFQSTIVDLAELGEEEDFLNWLEEDSIFLPEGSEGRYAAGASLPNASSNNMNRQRSNSTSSDASSKSSISSEAPIYHLPKLNAAIRSALDKYGGSVFPKLNWTSPKDAAFILPQTASGPLYCTSPSDVYLLLKSSDFISHDLDNERAYAGCEEGEEQDAVTFMKPKLELVLKKYCDINPSREIRCFVRNNALIGITQRDNVFYDHLQSDETRIKICDTVRALWEDEVRENYDGGIDYVFDLYLSPNFQSAQIIDFQPYRNSTDPLLFTYEELLSILETAFEPLPPCDEVTATTTIPKPRLPIFKAIDSQSHPSANRNAPTYQSNMMPFEMIEFSQGRNLDEFKEAWEEALAQGLTE</sequence>
<feature type="region of interest" description="Disordered" evidence="2">
    <location>
        <begin position="76"/>
        <end position="104"/>
    </location>
</feature>
<reference evidence="3 4" key="1">
    <citation type="submission" date="2024-01" db="EMBL/GenBank/DDBJ databases">
        <title>Comparative genomics of Cryptococcus and Kwoniella reveals pathogenesis evolution and contrasting modes of karyotype evolution via chromosome fusion or intercentromeric recombination.</title>
        <authorList>
            <person name="Coelho M.A."/>
            <person name="David-Palma M."/>
            <person name="Shea T."/>
            <person name="Bowers K."/>
            <person name="McGinley-Smith S."/>
            <person name="Mohammad A.W."/>
            <person name="Gnirke A."/>
            <person name="Yurkov A.M."/>
            <person name="Nowrousian M."/>
            <person name="Sun S."/>
            <person name="Cuomo C.A."/>
            <person name="Heitman J."/>
        </authorList>
    </citation>
    <scope>NUCLEOTIDE SEQUENCE [LARGE SCALE GENOMIC DNA]</scope>
    <source>
        <strain evidence="3">CBS 11374</strain>
    </source>
</reference>
<accession>A0ABZ1D2A8</accession>
<evidence type="ECO:0000313" key="3">
    <source>
        <dbReference type="EMBL" id="WRT66717.1"/>
    </source>
</evidence>
<comment type="similarity">
    <text evidence="1">Belongs to the CDC123 family.</text>
</comment>
<organism evidence="3 4">
    <name type="scientific">Kwoniella shivajii</name>
    <dbReference type="NCBI Taxonomy" id="564305"/>
    <lineage>
        <taxon>Eukaryota</taxon>
        <taxon>Fungi</taxon>
        <taxon>Dikarya</taxon>
        <taxon>Basidiomycota</taxon>
        <taxon>Agaricomycotina</taxon>
        <taxon>Tremellomycetes</taxon>
        <taxon>Tremellales</taxon>
        <taxon>Cryptococcaceae</taxon>
        <taxon>Kwoniella</taxon>
    </lineage>
</organism>
<dbReference type="InterPro" id="IPR009772">
    <property type="entry name" value="CDC123"/>
</dbReference>
<protein>
    <recommendedName>
        <fullName evidence="5">Cell division cycle protein 123</fullName>
    </recommendedName>
</protein>
<keyword evidence="4" id="KW-1185">Reference proteome</keyword>
<dbReference type="Proteomes" id="UP001329825">
    <property type="component" value="Chromosome 4"/>
</dbReference>
<gene>
    <name evidence="3" type="ORF">IL334_003680</name>
</gene>
<dbReference type="PANTHER" id="PTHR15323:SF6">
    <property type="entry name" value="CELL DIVISION CYCLE PROTEIN 123 HOMOLOG"/>
    <property type="match status" value="1"/>
</dbReference>
<evidence type="ECO:0000256" key="2">
    <source>
        <dbReference type="SAM" id="MobiDB-lite"/>
    </source>
</evidence>
<feature type="compositionally biased region" description="Low complexity" evidence="2">
    <location>
        <begin position="82"/>
        <end position="104"/>
    </location>
</feature>
<name>A0ABZ1D2A8_9TREE</name>
<dbReference type="Pfam" id="PF07065">
    <property type="entry name" value="D123"/>
    <property type="match status" value="1"/>
</dbReference>
<dbReference type="RefSeq" id="XP_062791457.1">
    <property type="nucleotide sequence ID" value="XM_062935406.1"/>
</dbReference>
<dbReference type="GeneID" id="87955811"/>
<evidence type="ECO:0000256" key="1">
    <source>
        <dbReference type="ARBA" id="ARBA00011047"/>
    </source>
</evidence>
<evidence type="ECO:0000313" key="4">
    <source>
        <dbReference type="Proteomes" id="UP001329825"/>
    </source>
</evidence>
<evidence type="ECO:0008006" key="5">
    <source>
        <dbReference type="Google" id="ProtNLM"/>
    </source>
</evidence>
<dbReference type="EMBL" id="CP141884">
    <property type="protein sequence ID" value="WRT66717.1"/>
    <property type="molecule type" value="Genomic_DNA"/>
</dbReference>
<dbReference type="PANTHER" id="PTHR15323">
    <property type="entry name" value="D123 PROTEIN"/>
    <property type="match status" value="1"/>
</dbReference>
<proteinExistence type="inferred from homology"/>